<evidence type="ECO:0000313" key="2">
    <source>
        <dbReference type="EMBL" id="SNT43132.1"/>
    </source>
</evidence>
<evidence type="ECO:0000256" key="1">
    <source>
        <dbReference type="SAM" id="Phobius"/>
    </source>
</evidence>
<gene>
    <name evidence="2" type="ORF">SAMN05421642_11920</name>
</gene>
<keyword evidence="3" id="KW-1185">Reference proteome</keyword>
<proteinExistence type="predicted"/>
<feature type="transmembrane region" description="Helical" evidence="1">
    <location>
        <begin position="47"/>
        <end position="67"/>
    </location>
</feature>
<evidence type="ECO:0000313" key="3">
    <source>
        <dbReference type="Proteomes" id="UP000198327"/>
    </source>
</evidence>
<protein>
    <submittedName>
        <fullName evidence="2">Uncharacterized protein</fullName>
    </submittedName>
</protein>
<dbReference type="AlphaFoldDB" id="A0A239MM36"/>
<sequence length="193" mass="20835">MLADGQELDPGNPVLITIAVCEVGFWVIVLGGLALRYLARLRRTSTFVLALLPVLDIVLIVAVALDLHRGGEVGFAHRLAGIYLGWTIMFAHSTVTWLDVRFAHRFAGGPAPIKPPKQGPAAYSREIRSFVKWLGAAAIALVITFGLAATVADDEQAAALKDVVQPIGIITAIWFVTAPLWVRGRRNEQSSTS</sequence>
<keyword evidence="1" id="KW-1133">Transmembrane helix</keyword>
<feature type="transmembrane region" description="Helical" evidence="1">
    <location>
        <begin position="79"/>
        <end position="98"/>
    </location>
</feature>
<feature type="transmembrane region" description="Helical" evidence="1">
    <location>
        <begin position="163"/>
        <end position="182"/>
    </location>
</feature>
<name>A0A239MM36_9NOCA</name>
<dbReference type="Proteomes" id="UP000198327">
    <property type="component" value="Unassembled WGS sequence"/>
</dbReference>
<feature type="transmembrane region" description="Helical" evidence="1">
    <location>
        <begin position="14"/>
        <end position="35"/>
    </location>
</feature>
<dbReference type="EMBL" id="FZOW01000019">
    <property type="protein sequence ID" value="SNT43132.1"/>
    <property type="molecule type" value="Genomic_DNA"/>
</dbReference>
<keyword evidence="1" id="KW-0812">Transmembrane</keyword>
<organism evidence="2 3">
    <name type="scientific">Rhodococcoides kyotonense</name>
    <dbReference type="NCBI Taxonomy" id="398843"/>
    <lineage>
        <taxon>Bacteria</taxon>
        <taxon>Bacillati</taxon>
        <taxon>Actinomycetota</taxon>
        <taxon>Actinomycetes</taxon>
        <taxon>Mycobacteriales</taxon>
        <taxon>Nocardiaceae</taxon>
        <taxon>Rhodococcoides</taxon>
    </lineage>
</organism>
<feature type="transmembrane region" description="Helical" evidence="1">
    <location>
        <begin position="133"/>
        <end position="151"/>
    </location>
</feature>
<accession>A0A239MM36</accession>
<keyword evidence="1" id="KW-0472">Membrane</keyword>
<reference evidence="3" key="1">
    <citation type="submission" date="2017-06" db="EMBL/GenBank/DDBJ databases">
        <authorList>
            <person name="Varghese N."/>
            <person name="Submissions S."/>
        </authorList>
    </citation>
    <scope>NUCLEOTIDE SEQUENCE [LARGE SCALE GENOMIC DNA]</scope>
    <source>
        <strain evidence="3">JCM 23211</strain>
    </source>
</reference>